<dbReference type="Pfam" id="PF10145">
    <property type="entry name" value="PhageMin_Tail"/>
    <property type="match status" value="1"/>
</dbReference>
<proteinExistence type="predicted"/>
<comment type="caution">
    <text evidence="3">The sequence shown here is derived from an EMBL/GenBank/DDBJ whole genome shotgun (WGS) entry which is preliminary data.</text>
</comment>
<feature type="compositionally biased region" description="Gly residues" evidence="1">
    <location>
        <begin position="994"/>
        <end position="1006"/>
    </location>
</feature>
<reference evidence="3 4" key="1">
    <citation type="submission" date="2018-08" db="EMBL/GenBank/DDBJ databases">
        <title>Linezolid Resistance in Mycobacterium abscessus: MIC Distribution and Comprehensive Investigation of Resistance Mechanisms.</title>
        <authorList>
            <person name="Ye M."/>
            <person name="Xu L."/>
            <person name="Zou Y."/>
            <person name="Li B."/>
            <person name="Guo Q."/>
            <person name="Zhang Y."/>
            <person name="Zhan M."/>
            <person name="Xu B."/>
            <person name="Yu F."/>
            <person name="Zhang Z."/>
            <person name="Chu H."/>
        </authorList>
    </citation>
    <scope>NUCLEOTIDE SEQUENCE [LARGE SCALE GENOMIC DNA]</scope>
    <source>
        <strain evidence="3 4">G143</strain>
    </source>
</reference>
<protein>
    <recommendedName>
        <fullName evidence="2">Phage tail tape measure protein domain-containing protein</fullName>
    </recommendedName>
</protein>
<evidence type="ECO:0000313" key="4">
    <source>
        <dbReference type="Proteomes" id="UP000284557"/>
    </source>
</evidence>
<dbReference type="Proteomes" id="UP000284557">
    <property type="component" value="Unassembled WGS sequence"/>
</dbReference>
<organism evidence="3 4">
    <name type="scientific">Mycobacteroides abscessus</name>
    <dbReference type="NCBI Taxonomy" id="36809"/>
    <lineage>
        <taxon>Bacteria</taxon>
        <taxon>Bacillati</taxon>
        <taxon>Actinomycetota</taxon>
        <taxon>Actinomycetes</taxon>
        <taxon>Mycobacteriales</taxon>
        <taxon>Mycobacteriaceae</taxon>
        <taxon>Mycobacteroides</taxon>
    </lineage>
</organism>
<feature type="region of interest" description="Disordered" evidence="1">
    <location>
        <begin position="1106"/>
        <end position="1174"/>
    </location>
</feature>
<evidence type="ECO:0000313" key="3">
    <source>
        <dbReference type="EMBL" id="RIT40062.1"/>
    </source>
</evidence>
<dbReference type="EMBL" id="QXBN01000006">
    <property type="protein sequence ID" value="RIT40062.1"/>
    <property type="molecule type" value="Genomic_DNA"/>
</dbReference>
<dbReference type="RefSeq" id="WP_100521954.1">
    <property type="nucleotide sequence ID" value="NZ_QWZX01000003.1"/>
</dbReference>
<dbReference type="InterPro" id="IPR010090">
    <property type="entry name" value="Phage_tape_meas"/>
</dbReference>
<dbReference type="AlphaFoldDB" id="A0ABD7HQF6"/>
<evidence type="ECO:0000259" key="2">
    <source>
        <dbReference type="Pfam" id="PF10145"/>
    </source>
</evidence>
<gene>
    <name evidence="3" type="ORF">D2E76_09620</name>
</gene>
<name>A0ABD7HQF6_9MYCO</name>
<feature type="region of interest" description="Disordered" evidence="1">
    <location>
        <begin position="994"/>
        <end position="1020"/>
    </location>
</feature>
<accession>A0ABD7HQF6</accession>
<evidence type="ECO:0000256" key="1">
    <source>
        <dbReference type="SAM" id="MobiDB-lite"/>
    </source>
</evidence>
<feature type="domain" description="Phage tail tape measure protein" evidence="2">
    <location>
        <begin position="180"/>
        <end position="381"/>
    </location>
</feature>
<sequence>MPLTLDVLTALDESSLQREIDRAQSQLASAGTDAGRDFSRNFNTAARGLDVRAATSSLSQEFEAAGRDAGTRFSSQVEQQVKDSGGGLSQLMRDTGGEVADHFAGGFGAAGSITRLGAAGGPIALGLAGVAALGVAAGKMLADGISEGMAQLRVQDVFQARMGVDEDTINRFGNAAGNAWAQGFGASAQENLSVLDVGFQARLLAAGTGEQEAQRFVERMQTVMELTGESERSLAQGARGLVTGGMVKDYTEAFDLIVAAQQKGLNLSGDMMNTLGEYAINFKNLGLTGAQALGLINQMYEGNIRNTDLAADALREFATSTRDGSVSTRAAFRALGFDAAQMGQAFAAGGAEAQNAFGGIMVALAAVQDPQERNNIGLALFKERWNEANTAIAAMDFKTASQGFEDLGGKVDAAGERLHEHASGWTALGNTISNEIDKIERKIADSGFGRWFGQGLPGWISDRFGDSDFDKQVTRGNDNFEERLAQSPFRTGAQMPAVGTPEWNSLLDLASTGRIPGIAARDGKITDAAGNPVPEFNPAPTHNFYKDWYPEPTPAPPTVGPQMPFGEAKKQIEAEDKPAKPDKTPPSFDPSLWSVDANPVGMPGMPPPMATAGGAPGTVAPGQGFGPGYWKVDPQRVFDAESGVERAKNNLEQDRIRRLELEAKGNASQRELLSIKNQIQEDERAYMSAQMKLADAQQGTWKKQKDATDNLLSGLGQLGAALDNDLGASRGLAGMADNLVRFVGALAAAPMMGQLSVVAQANGGIARTGSGLAGFIGQQMGLGQSPAQQQGYGPAYGGGTYAAWPAYSGDAALLATVPAGRYEKPEDPAVWDLTKGLADCSSSVEDLVNIIDGRPTGGREMSTANADQWLRSRGFLPGMGGDGDFRVGFNPSHMQATLPGGTNFNWGSNSAAAQRGMDGGQGAYDPAFTSHYYRPATGGGGGGPMLGVSTAPIGLPPSGYAPLGDAALANPGLTNPAPVGPGVPGGLPGIGGAGGGGGYGPGGTGPMQGRSYGQGAPGGGGFQGLGGAPMAALSTAAQGLDLLAPGAGQGAQIAMQLTNRAIGYAGQLAGIGVSGLMETFALNGSSLGDPSKSWIGKIAGGVAGARPALPNTAGQSAPPLAPPDKQKDQGQGQQGGAPMVNIEKFENGSGNPSDGQSAARDIARQFNSVGAGER</sequence>